<organism evidence="9 10">
    <name type="scientific">Chondromyces crocatus</name>
    <dbReference type="NCBI Taxonomy" id="52"/>
    <lineage>
        <taxon>Bacteria</taxon>
        <taxon>Pseudomonadati</taxon>
        <taxon>Myxococcota</taxon>
        <taxon>Polyangia</taxon>
        <taxon>Polyangiales</taxon>
        <taxon>Polyangiaceae</taxon>
        <taxon>Chondromyces</taxon>
    </lineage>
</organism>
<dbReference type="PANTHER" id="PTHR43386:SF6">
    <property type="entry name" value="ABC TRANSPORTER PERMEASE PROTEIN"/>
    <property type="match status" value="1"/>
</dbReference>
<feature type="transmembrane region" description="Helical" evidence="7">
    <location>
        <begin position="21"/>
        <end position="45"/>
    </location>
</feature>
<evidence type="ECO:0000256" key="6">
    <source>
        <dbReference type="ARBA" id="ARBA00023136"/>
    </source>
</evidence>
<evidence type="ECO:0000313" key="10">
    <source>
        <dbReference type="Proteomes" id="UP000067626"/>
    </source>
</evidence>
<dbReference type="EMBL" id="CP012159">
    <property type="protein sequence ID" value="AKT39403.1"/>
    <property type="molecule type" value="Genomic_DNA"/>
</dbReference>
<evidence type="ECO:0000313" key="9">
    <source>
        <dbReference type="EMBL" id="AKT39403.1"/>
    </source>
</evidence>
<evidence type="ECO:0000256" key="5">
    <source>
        <dbReference type="ARBA" id="ARBA00022989"/>
    </source>
</evidence>
<keyword evidence="3" id="KW-1003">Cell membrane</keyword>
<evidence type="ECO:0000256" key="1">
    <source>
        <dbReference type="ARBA" id="ARBA00004651"/>
    </source>
</evidence>
<feature type="domain" description="ABC transmembrane type-1" evidence="8">
    <location>
        <begin position="124"/>
        <end position="313"/>
    </location>
</feature>
<feature type="transmembrane region" description="Helical" evidence="7">
    <location>
        <begin position="127"/>
        <end position="148"/>
    </location>
</feature>
<dbReference type="STRING" id="52.CMC5_035500"/>
<evidence type="ECO:0000256" key="7">
    <source>
        <dbReference type="RuleBase" id="RU363032"/>
    </source>
</evidence>
<dbReference type="GO" id="GO:0005886">
    <property type="term" value="C:plasma membrane"/>
    <property type="evidence" value="ECO:0007669"/>
    <property type="project" value="UniProtKB-SubCell"/>
</dbReference>
<dbReference type="InterPro" id="IPR035906">
    <property type="entry name" value="MetI-like_sf"/>
</dbReference>
<protein>
    <submittedName>
        <fullName evidence="9">Peptide ABC transporter permease</fullName>
    </submittedName>
</protein>
<dbReference type="KEGG" id="ccro:CMC5_035500"/>
<keyword evidence="6 7" id="KW-0472">Membrane</keyword>
<dbReference type="InterPro" id="IPR000515">
    <property type="entry name" value="MetI-like"/>
</dbReference>
<keyword evidence="4 7" id="KW-0812">Transmembrane</keyword>
<dbReference type="InterPro" id="IPR050366">
    <property type="entry name" value="BP-dependent_transpt_permease"/>
</dbReference>
<dbReference type="Proteomes" id="UP000067626">
    <property type="component" value="Chromosome"/>
</dbReference>
<dbReference type="PROSITE" id="PS50928">
    <property type="entry name" value="ABC_TM1"/>
    <property type="match status" value="1"/>
</dbReference>
<evidence type="ECO:0000259" key="8">
    <source>
        <dbReference type="PROSITE" id="PS50928"/>
    </source>
</evidence>
<dbReference type="PANTHER" id="PTHR43386">
    <property type="entry name" value="OLIGOPEPTIDE TRANSPORT SYSTEM PERMEASE PROTEIN APPC"/>
    <property type="match status" value="1"/>
</dbReference>
<feature type="transmembrane region" description="Helical" evidence="7">
    <location>
        <begin position="242"/>
        <end position="260"/>
    </location>
</feature>
<comment type="subcellular location">
    <subcellularLocation>
        <location evidence="1 7">Cell membrane</location>
        <topology evidence="1 7">Multi-pass membrane protein</topology>
    </subcellularLocation>
</comment>
<evidence type="ECO:0000256" key="2">
    <source>
        <dbReference type="ARBA" id="ARBA00022448"/>
    </source>
</evidence>
<dbReference type="Pfam" id="PF00528">
    <property type="entry name" value="BPD_transp_1"/>
    <property type="match status" value="1"/>
</dbReference>
<dbReference type="Gene3D" id="1.10.3720.10">
    <property type="entry name" value="MetI-like"/>
    <property type="match status" value="1"/>
</dbReference>
<sequence>MTHFAILWHRIAWSRRAALGAVLLGMLSLVGIFAEFIAGPAPIIWTGPRGVEVLGSVVHADELDASSDEIRFARYETGTGIWPLVRYGPTHPSDAGPSAAPSSRHPLGTDMKGRDLTARLVYGARTALGLSLAAVLTGMFLGVLLGGFAGTYRGFWNDRLVRLVETVDTFPAIIMVALIRAIEREPSALSLVLAAAVVRWAEIARLVRAEVLRASAEDYVLAAKALGCSDLRVFFRHILPNALGPVIVSSVFGVTSVVLLETAISFLPMGAPAQAASWGETLAQAALHPENLRLLLWPGALLLLTIGGSYLLADALRDAVDPRTVRTREERRG</sequence>
<gene>
    <name evidence="9" type="primary">oppB</name>
    <name evidence="9" type="ORF">CMC5_035500</name>
</gene>
<dbReference type="RefSeq" id="WP_050431497.1">
    <property type="nucleotide sequence ID" value="NZ_CP012159.1"/>
</dbReference>
<comment type="similarity">
    <text evidence="7">Belongs to the binding-protein-dependent transport system permease family.</text>
</comment>
<dbReference type="CDD" id="cd06261">
    <property type="entry name" value="TM_PBP2"/>
    <property type="match status" value="1"/>
</dbReference>
<keyword evidence="5 7" id="KW-1133">Transmembrane helix</keyword>
<accession>A0A0K1EFP0</accession>
<name>A0A0K1EFP0_CHOCO</name>
<dbReference type="AlphaFoldDB" id="A0A0K1EFP0"/>
<evidence type="ECO:0000256" key="4">
    <source>
        <dbReference type="ARBA" id="ARBA00022692"/>
    </source>
</evidence>
<reference evidence="9 10" key="1">
    <citation type="submission" date="2015-07" db="EMBL/GenBank/DDBJ databases">
        <title>Genome analysis of myxobacterium Chondromyces crocatus Cm c5 reveals a high potential for natural compound synthesis and the genetic basis for the loss of fruiting body formation.</title>
        <authorList>
            <person name="Zaburannyi N."/>
            <person name="Bunk B."/>
            <person name="Maier J."/>
            <person name="Overmann J."/>
            <person name="Mueller R."/>
        </authorList>
    </citation>
    <scope>NUCLEOTIDE SEQUENCE [LARGE SCALE GENOMIC DNA]</scope>
    <source>
        <strain evidence="9 10">Cm c5</strain>
    </source>
</reference>
<keyword evidence="10" id="KW-1185">Reference proteome</keyword>
<feature type="transmembrane region" description="Helical" evidence="7">
    <location>
        <begin position="294"/>
        <end position="313"/>
    </location>
</feature>
<keyword evidence="2 7" id="KW-0813">Transport</keyword>
<proteinExistence type="inferred from homology"/>
<dbReference type="GO" id="GO:0055085">
    <property type="term" value="P:transmembrane transport"/>
    <property type="evidence" value="ECO:0007669"/>
    <property type="project" value="InterPro"/>
</dbReference>
<evidence type="ECO:0000256" key="3">
    <source>
        <dbReference type="ARBA" id="ARBA00022475"/>
    </source>
</evidence>
<dbReference type="SUPFAM" id="SSF161098">
    <property type="entry name" value="MetI-like"/>
    <property type="match status" value="1"/>
</dbReference>